<dbReference type="AlphaFoldDB" id="A0A2U1S5K6"/>
<keyword evidence="2" id="KW-1185">Reference proteome</keyword>
<sequence>MKCDNMKLSRVLIVIVLFVAFFEVGLMSSYTIVTSEVPDVQGLIDMQVEKITGIFNSQSVNDVLVKDPTPINITNEQEVALSIENLSNVDGVDLETMNITTYDDTDVEEFNVTIESNAFDSPNSTSSQIVISQDPSYKVVSQGIARYVNGELNVDPDSIKITSILRLY</sequence>
<name>A0A2U1S5K6_9EURY</name>
<dbReference type="EMBL" id="MZGU01000007">
    <property type="protein sequence ID" value="PWB84782.1"/>
    <property type="molecule type" value="Genomic_DNA"/>
</dbReference>
<proteinExistence type="predicted"/>
<accession>A0A2U1S5K6</accession>
<reference evidence="1 2" key="1">
    <citation type="submission" date="2017-03" db="EMBL/GenBank/DDBJ databases">
        <title>Genome sequence of Methanobrevibacter wosei.</title>
        <authorList>
            <person name="Poehlein A."/>
            <person name="Seedorf H."/>
            <person name="Daniel R."/>
        </authorList>
    </citation>
    <scope>NUCLEOTIDE SEQUENCE [LARGE SCALE GENOMIC DNA]</scope>
    <source>
        <strain evidence="1 2">DSM 11979</strain>
    </source>
</reference>
<dbReference type="Proteomes" id="UP000245577">
    <property type="component" value="Unassembled WGS sequence"/>
</dbReference>
<protein>
    <submittedName>
        <fullName evidence="1">Uncharacterized protein</fullName>
    </submittedName>
</protein>
<evidence type="ECO:0000313" key="2">
    <source>
        <dbReference type="Proteomes" id="UP000245577"/>
    </source>
</evidence>
<comment type="caution">
    <text evidence="1">The sequence shown here is derived from an EMBL/GenBank/DDBJ whole genome shotgun (WGS) entry which is preliminary data.</text>
</comment>
<organism evidence="1 2">
    <name type="scientific">Methanobrevibacter woesei</name>
    <dbReference type="NCBI Taxonomy" id="190976"/>
    <lineage>
        <taxon>Archaea</taxon>
        <taxon>Methanobacteriati</taxon>
        <taxon>Methanobacteriota</taxon>
        <taxon>Methanomada group</taxon>
        <taxon>Methanobacteria</taxon>
        <taxon>Methanobacteriales</taxon>
        <taxon>Methanobacteriaceae</taxon>
        <taxon>Methanobrevibacter</taxon>
    </lineage>
</organism>
<gene>
    <name evidence="1" type="ORF">MBBWO_15480</name>
</gene>
<evidence type="ECO:0000313" key="1">
    <source>
        <dbReference type="EMBL" id="PWB84782.1"/>
    </source>
</evidence>